<organism evidence="5 6">
    <name type="scientific">Streptococcus uberis</name>
    <dbReference type="NCBI Taxonomy" id="1349"/>
    <lineage>
        <taxon>Bacteria</taxon>
        <taxon>Bacillati</taxon>
        <taxon>Bacillota</taxon>
        <taxon>Bacilli</taxon>
        <taxon>Lactobacillales</taxon>
        <taxon>Streptococcaceae</taxon>
        <taxon>Streptococcus</taxon>
    </lineage>
</organism>
<dbReference type="Gene3D" id="1.10.150.130">
    <property type="match status" value="1"/>
</dbReference>
<comment type="caution">
    <text evidence="5">The sequence shown here is derived from an EMBL/GenBank/DDBJ whole genome shotgun (WGS) entry which is preliminary data.</text>
</comment>
<dbReference type="InterPro" id="IPR002104">
    <property type="entry name" value="Integrase_catalytic"/>
</dbReference>
<dbReference type="InterPro" id="IPR050090">
    <property type="entry name" value="Tyrosine_recombinase_XerCD"/>
</dbReference>
<dbReference type="PROSITE" id="PS51898">
    <property type="entry name" value="TYR_RECOMBINASE"/>
    <property type="match status" value="1"/>
</dbReference>
<dbReference type="SUPFAM" id="SSF56349">
    <property type="entry name" value="DNA breaking-rejoining enzymes"/>
    <property type="match status" value="1"/>
</dbReference>
<dbReference type="EMBL" id="WLXI01000027">
    <property type="protein sequence ID" value="MTD01200.1"/>
    <property type="molecule type" value="Genomic_DNA"/>
</dbReference>
<keyword evidence="2" id="KW-0229">DNA integration</keyword>
<dbReference type="AlphaFoldDB" id="A0A6L6G7S2"/>
<dbReference type="Proteomes" id="UP000483839">
    <property type="component" value="Unassembled WGS sequence"/>
</dbReference>
<dbReference type="PANTHER" id="PTHR30349">
    <property type="entry name" value="PHAGE INTEGRASE-RELATED"/>
    <property type="match status" value="1"/>
</dbReference>
<accession>A0A6L6G7S2</accession>
<dbReference type="Pfam" id="PF14659">
    <property type="entry name" value="Phage_int_SAM_3"/>
    <property type="match status" value="1"/>
</dbReference>
<keyword evidence="4" id="KW-0233">DNA recombination</keyword>
<dbReference type="CDD" id="cd01189">
    <property type="entry name" value="INT_ICEBs1_C_like"/>
    <property type="match status" value="1"/>
</dbReference>
<evidence type="ECO:0000256" key="4">
    <source>
        <dbReference type="ARBA" id="ARBA00023172"/>
    </source>
</evidence>
<dbReference type="GO" id="GO:0015074">
    <property type="term" value="P:DNA integration"/>
    <property type="evidence" value="ECO:0007669"/>
    <property type="project" value="UniProtKB-KW"/>
</dbReference>
<dbReference type="PANTHER" id="PTHR30349:SF64">
    <property type="entry name" value="PROPHAGE INTEGRASE INTD-RELATED"/>
    <property type="match status" value="1"/>
</dbReference>
<evidence type="ECO:0000256" key="1">
    <source>
        <dbReference type="ARBA" id="ARBA00008857"/>
    </source>
</evidence>
<name>A0A6L6G7S2_STRUB</name>
<keyword evidence="3" id="KW-0238">DNA-binding</keyword>
<dbReference type="InterPro" id="IPR004107">
    <property type="entry name" value="Integrase_SAM-like_N"/>
</dbReference>
<reference evidence="5 6" key="1">
    <citation type="submission" date="2019-11" db="EMBL/GenBank/DDBJ databases">
        <title>Streptococcus uberis isolated from clinical mastitis cases on a southeastern Queensland dairy.</title>
        <authorList>
            <person name="Workentine M.L."/>
            <person name="Price R."/>
            <person name="Olchowy T."/>
        </authorList>
    </citation>
    <scope>NUCLEOTIDE SEQUENCE [LARGE SCALE GENOMIC DNA]</scope>
    <source>
        <strain evidence="5 6">OLC4459-A17</strain>
    </source>
</reference>
<dbReference type="GO" id="GO:0006310">
    <property type="term" value="P:DNA recombination"/>
    <property type="evidence" value="ECO:0007669"/>
    <property type="project" value="UniProtKB-KW"/>
</dbReference>
<dbReference type="Pfam" id="PF00589">
    <property type="entry name" value="Phage_integrase"/>
    <property type="match status" value="1"/>
</dbReference>
<protein>
    <submittedName>
        <fullName evidence="5">Tyrosine-type recombinase/integrase</fullName>
    </submittedName>
</protein>
<evidence type="ECO:0000256" key="2">
    <source>
        <dbReference type="ARBA" id="ARBA00022908"/>
    </source>
</evidence>
<evidence type="ECO:0000313" key="5">
    <source>
        <dbReference type="EMBL" id="MTD01200.1"/>
    </source>
</evidence>
<dbReference type="InterPro" id="IPR010998">
    <property type="entry name" value="Integrase_recombinase_N"/>
</dbReference>
<sequence>MASIVKRGKNYRAQVSVAKYGNNEKLTKTFKSKKEAEIWAQTQELHKAKGLDISAGTILFKDYYSHWIELIKRKEVREATFQNYLNTGKMINENFNDLKLKDLSDLNVQFRIDEYGLTHSKKTTHEHLLKIKACIRDAFARGYIPNDFSSLVRVRGYTTKKRNRALSISDFKKLKQHLLNNTDDLFNIQCLVALETGMRRGEILGVRKEDLFADGNQFSINIRRSISPTSKDLSLKTDKAYRNISINRTIFDILNNLTPFKDGYIFNIKEFQHSAKLKKLLKQLGIQETTFHGLRDTHASFLFSKEIDIAYISQRLGHESITTTQNYYLSLMPEKKHQQDADALKLLDSL</sequence>
<comment type="similarity">
    <text evidence="1">Belongs to the 'phage' integrase family.</text>
</comment>
<dbReference type="InterPro" id="IPR013762">
    <property type="entry name" value="Integrase-like_cat_sf"/>
</dbReference>
<evidence type="ECO:0000313" key="6">
    <source>
        <dbReference type="Proteomes" id="UP000483839"/>
    </source>
</evidence>
<dbReference type="RefSeq" id="WP_154617227.1">
    <property type="nucleotide sequence ID" value="NZ_JADFAY010000012.1"/>
</dbReference>
<proteinExistence type="inferred from homology"/>
<dbReference type="InterPro" id="IPR011010">
    <property type="entry name" value="DNA_brk_join_enz"/>
</dbReference>
<evidence type="ECO:0000256" key="3">
    <source>
        <dbReference type="ARBA" id="ARBA00023125"/>
    </source>
</evidence>
<dbReference type="Gene3D" id="1.10.443.10">
    <property type="entry name" value="Intergrase catalytic core"/>
    <property type="match status" value="1"/>
</dbReference>
<dbReference type="GO" id="GO:0003677">
    <property type="term" value="F:DNA binding"/>
    <property type="evidence" value="ECO:0007669"/>
    <property type="project" value="UniProtKB-KW"/>
</dbReference>
<gene>
    <name evidence="5" type="ORF">GKS16_02730</name>
</gene>